<accession>A0A1M5K0V8</accession>
<feature type="transmembrane region" description="Helical" evidence="8">
    <location>
        <begin position="21"/>
        <end position="40"/>
    </location>
</feature>
<evidence type="ECO:0000256" key="8">
    <source>
        <dbReference type="SAM" id="Phobius"/>
    </source>
</evidence>
<evidence type="ECO:0000256" key="3">
    <source>
        <dbReference type="ARBA" id="ARBA00022448"/>
    </source>
</evidence>
<evidence type="ECO:0000313" key="11">
    <source>
        <dbReference type="Proteomes" id="UP000184287"/>
    </source>
</evidence>
<proteinExistence type="inferred from homology"/>
<dbReference type="InterPro" id="IPR013525">
    <property type="entry name" value="ABC2_TM"/>
</dbReference>
<comment type="subcellular location">
    <subcellularLocation>
        <location evidence="1">Cell membrane</location>
        <topology evidence="1">Multi-pass membrane protein</topology>
    </subcellularLocation>
</comment>
<comment type="similarity">
    <text evidence="2">Belongs to the ABC-2 integral membrane protein family.</text>
</comment>
<protein>
    <submittedName>
        <fullName evidence="10">ABC-2 type transport system permease protein</fullName>
    </submittedName>
</protein>
<evidence type="ECO:0000256" key="6">
    <source>
        <dbReference type="ARBA" id="ARBA00022989"/>
    </source>
</evidence>
<dbReference type="AlphaFoldDB" id="A0A1M5K0V8"/>
<dbReference type="STRING" id="288992.SAMN04488522_105567"/>
<dbReference type="Gene3D" id="3.40.1710.10">
    <property type="entry name" value="abc type-2 transporter like domain"/>
    <property type="match status" value="1"/>
</dbReference>
<dbReference type="InterPro" id="IPR051449">
    <property type="entry name" value="ABC-2_transporter_component"/>
</dbReference>
<keyword evidence="7 8" id="KW-0472">Membrane</keyword>
<feature type="transmembrane region" description="Helical" evidence="8">
    <location>
        <begin position="346"/>
        <end position="366"/>
    </location>
</feature>
<organism evidence="10 11">
    <name type="scientific">Pedobacter caeni</name>
    <dbReference type="NCBI Taxonomy" id="288992"/>
    <lineage>
        <taxon>Bacteria</taxon>
        <taxon>Pseudomonadati</taxon>
        <taxon>Bacteroidota</taxon>
        <taxon>Sphingobacteriia</taxon>
        <taxon>Sphingobacteriales</taxon>
        <taxon>Sphingobacteriaceae</taxon>
        <taxon>Pedobacter</taxon>
    </lineage>
</organism>
<feature type="transmembrane region" description="Helical" evidence="8">
    <location>
        <begin position="259"/>
        <end position="279"/>
    </location>
</feature>
<sequence length="372" mass="42136">MRTIRFLLQKEFRQIFRNRAILLLIGVMPVMQLLILPLAANYEVKNINLSVVDHDHSGFSQKLISKVTSSGYFKLSGYSASFKEELMAIESDRSDLILEIPQGFERGLIREDQQQLFIAVNAINGVKANLGGAYLTSIIRDFNEEIRMEMVPSYRFNEAPVIEITSSNWYNPLMEYQFYMVPGILAILVTMIGGFLSALNIVKEKEFGTIEQINVTPIKKHHFILGKLIPFWILGNVVFSLGLLVAWLVYHIVPAGSLLVLYGFSSVYLLAILGFGLLISTFCDTQQQAMFIMFFFMMVFILMGGLFTSIDSMPEWAKLLSAFNPVSYLIEVMRMVILKGSGWKDILPQLGIIALFAVVLNTYAIINYKKTN</sequence>
<name>A0A1M5K0V8_9SPHI</name>
<feature type="transmembrane region" description="Helical" evidence="8">
    <location>
        <begin position="178"/>
        <end position="202"/>
    </location>
</feature>
<keyword evidence="3" id="KW-0813">Transport</keyword>
<dbReference type="PANTHER" id="PTHR30294">
    <property type="entry name" value="MEMBRANE COMPONENT OF ABC TRANSPORTER YHHJ-RELATED"/>
    <property type="match status" value="1"/>
</dbReference>
<dbReference type="InterPro" id="IPR047817">
    <property type="entry name" value="ABC2_TM_bact-type"/>
</dbReference>
<dbReference type="RefSeq" id="WP_073235491.1">
    <property type="nucleotide sequence ID" value="NZ_FQUQ01000005.1"/>
</dbReference>
<keyword evidence="5 8" id="KW-0812">Transmembrane</keyword>
<evidence type="ECO:0000256" key="7">
    <source>
        <dbReference type="ARBA" id="ARBA00023136"/>
    </source>
</evidence>
<feature type="transmembrane region" description="Helical" evidence="8">
    <location>
        <begin position="291"/>
        <end position="310"/>
    </location>
</feature>
<feature type="transmembrane region" description="Helical" evidence="8">
    <location>
        <begin position="229"/>
        <end position="253"/>
    </location>
</feature>
<keyword evidence="11" id="KW-1185">Reference proteome</keyword>
<dbReference type="GO" id="GO:0005886">
    <property type="term" value="C:plasma membrane"/>
    <property type="evidence" value="ECO:0007669"/>
    <property type="project" value="UniProtKB-SubCell"/>
</dbReference>
<evidence type="ECO:0000256" key="2">
    <source>
        <dbReference type="ARBA" id="ARBA00007783"/>
    </source>
</evidence>
<evidence type="ECO:0000256" key="4">
    <source>
        <dbReference type="ARBA" id="ARBA00022475"/>
    </source>
</evidence>
<dbReference type="OrthoDB" id="9808686at2"/>
<feature type="domain" description="ABC transmembrane type-2" evidence="9">
    <location>
        <begin position="136"/>
        <end position="371"/>
    </location>
</feature>
<keyword evidence="4" id="KW-1003">Cell membrane</keyword>
<evidence type="ECO:0000313" key="10">
    <source>
        <dbReference type="EMBL" id="SHG45933.1"/>
    </source>
</evidence>
<evidence type="ECO:0000256" key="5">
    <source>
        <dbReference type="ARBA" id="ARBA00022692"/>
    </source>
</evidence>
<reference evidence="11" key="1">
    <citation type="submission" date="2016-11" db="EMBL/GenBank/DDBJ databases">
        <authorList>
            <person name="Varghese N."/>
            <person name="Submissions S."/>
        </authorList>
    </citation>
    <scope>NUCLEOTIDE SEQUENCE [LARGE SCALE GENOMIC DNA]</scope>
    <source>
        <strain evidence="11">DSM 16990</strain>
    </source>
</reference>
<dbReference type="PROSITE" id="PS51012">
    <property type="entry name" value="ABC_TM2"/>
    <property type="match status" value="1"/>
</dbReference>
<evidence type="ECO:0000259" key="9">
    <source>
        <dbReference type="PROSITE" id="PS51012"/>
    </source>
</evidence>
<evidence type="ECO:0000256" key="1">
    <source>
        <dbReference type="ARBA" id="ARBA00004651"/>
    </source>
</evidence>
<dbReference type="PANTHER" id="PTHR30294:SF29">
    <property type="entry name" value="MULTIDRUG ABC TRANSPORTER PERMEASE YBHS-RELATED"/>
    <property type="match status" value="1"/>
</dbReference>
<gene>
    <name evidence="10" type="ORF">SAMN04488522_105567</name>
</gene>
<dbReference type="Proteomes" id="UP000184287">
    <property type="component" value="Unassembled WGS sequence"/>
</dbReference>
<dbReference type="Pfam" id="PF12698">
    <property type="entry name" value="ABC2_membrane_3"/>
    <property type="match status" value="1"/>
</dbReference>
<dbReference type="GO" id="GO:0140359">
    <property type="term" value="F:ABC-type transporter activity"/>
    <property type="evidence" value="ECO:0007669"/>
    <property type="project" value="InterPro"/>
</dbReference>
<keyword evidence="6 8" id="KW-1133">Transmembrane helix</keyword>
<dbReference type="EMBL" id="FQUQ01000005">
    <property type="protein sequence ID" value="SHG45933.1"/>
    <property type="molecule type" value="Genomic_DNA"/>
</dbReference>